<evidence type="ECO:0000313" key="4">
    <source>
        <dbReference type="Proteomes" id="UP000791080"/>
    </source>
</evidence>
<evidence type="ECO:0000313" key="3">
    <source>
        <dbReference type="EMBL" id="MCP2333308.1"/>
    </source>
</evidence>
<feature type="signal peptide" evidence="1">
    <location>
        <begin position="1"/>
        <end position="18"/>
    </location>
</feature>
<dbReference type="Pfam" id="PF13472">
    <property type="entry name" value="Lipase_GDSL_2"/>
    <property type="match status" value="1"/>
</dbReference>
<dbReference type="Proteomes" id="UP000791080">
    <property type="component" value="Unassembled WGS sequence"/>
</dbReference>
<dbReference type="EMBL" id="AUBJ02000001">
    <property type="protein sequence ID" value="MCP2333308.1"/>
    <property type="molecule type" value="Genomic_DNA"/>
</dbReference>
<organism evidence="3 4">
    <name type="scientific">Actinoalloteichus caeruleus DSM 43889</name>
    <dbReference type="NCBI Taxonomy" id="1120930"/>
    <lineage>
        <taxon>Bacteria</taxon>
        <taxon>Bacillati</taxon>
        <taxon>Actinomycetota</taxon>
        <taxon>Actinomycetes</taxon>
        <taxon>Pseudonocardiales</taxon>
        <taxon>Pseudonocardiaceae</taxon>
        <taxon>Actinoalloteichus</taxon>
        <taxon>Actinoalloteichus cyanogriseus</taxon>
    </lineage>
</organism>
<feature type="domain" description="SGNH hydrolase-type esterase" evidence="2">
    <location>
        <begin position="211"/>
        <end position="399"/>
    </location>
</feature>
<gene>
    <name evidence="3" type="ORF">G443_003578</name>
</gene>
<dbReference type="InterPro" id="IPR053140">
    <property type="entry name" value="GDSL_Rv0518-like"/>
</dbReference>
<proteinExistence type="predicted"/>
<dbReference type="InterPro" id="IPR036514">
    <property type="entry name" value="SGNH_hydro_sf"/>
</dbReference>
<dbReference type="Gene3D" id="3.40.50.1110">
    <property type="entry name" value="SGNH hydrolase"/>
    <property type="match status" value="1"/>
</dbReference>
<reference evidence="3 4" key="1">
    <citation type="submission" date="2022-06" db="EMBL/GenBank/DDBJ databases">
        <title>Genomic Encyclopedia of Type Strains, Phase I: the one thousand microbial genomes (KMG-I) project.</title>
        <authorList>
            <person name="Kyrpides N."/>
        </authorList>
    </citation>
    <scope>NUCLEOTIDE SEQUENCE [LARGE SCALE GENOMIC DNA]</scope>
    <source>
        <strain evidence="3 4">DSM 43889</strain>
    </source>
</reference>
<keyword evidence="1" id="KW-0732">Signal</keyword>
<keyword evidence="4" id="KW-1185">Reference proteome</keyword>
<evidence type="ECO:0000259" key="2">
    <source>
        <dbReference type="Pfam" id="PF13472"/>
    </source>
</evidence>
<dbReference type="PANTHER" id="PTHR43784">
    <property type="entry name" value="GDSL-LIKE LIPASE/ACYLHYDROLASE, PUTATIVE (AFU_ORTHOLOGUE AFUA_2G00820)-RELATED"/>
    <property type="match status" value="1"/>
</dbReference>
<evidence type="ECO:0000256" key="1">
    <source>
        <dbReference type="SAM" id="SignalP"/>
    </source>
</evidence>
<sequence>MVRLLLIVVCCLGLLVSAEPVVPPTPLSPGTAEPVPTTGVTTWAAPQMPAQPNQREELGFANVTLRTMVRISAGGSGVRVRLDNTYGDRPLRIGAASVALADGFDGSSLPGTVRPLLLDGRSDFTVPPGHHRYTDPAGLDVPDRARLHVSLFLPGPTGPLGNHPISGEPTLLARGDHTENPTSDRFRPVEHRAVVDAVLVLGSEASGTVVAVGGSLTDGLGVDFPESGRWPDVLADRLLSLPPGRRLAVANSGLSGNRILLGSVGGGPRLLDRYDTDVLSLPGAAAVILAVGTNDIQQTPHETDARTLFAAIDDLARRSRDAGLRVVVATIPPFGSWETWKPELETTRTRVNALIRTHADEYDAVFDLDTLLRDPDDPELVRPDLDLGDGLHLNQRGYTLVGESVPVEALLPR</sequence>
<protein>
    <submittedName>
        <fullName evidence="3">Lysophospholipase L1</fullName>
    </submittedName>
</protein>
<dbReference type="PANTHER" id="PTHR43784:SF2">
    <property type="entry name" value="GDSL-LIKE LIPASE_ACYLHYDROLASE, PUTATIVE (AFU_ORTHOLOGUE AFUA_2G00820)-RELATED"/>
    <property type="match status" value="1"/>
</dbReference>
<comment type="caution">
    <text evidence="3">The sequence shown here is derived from an EMBL/GenBank/DDBJ whole genome shotgun (WGS) entry which is preliminary data.</text>
</comment>
<dbReference type="RefSeq" id="WP_051314146.1">
    <property type="nucleotide sequence ID" value="NZ_AUBJ02000001.1"/>
</dbReference>
<feature type="chain" id="PRO_5046113466" evidence="1">
    <location>
        <begin position="19"/>
        <end position="413"/>
    </location>
</feature>
<dbReference type="InterPro" id="IPR013830">
    <property type="entry name" value="SGNH_hydro"/>
</dbReference>
<dbReference type="SUPFAM" id="SSF52266">
    <property type="entry name" value="SGNH hydrolase"/>
    <property type="match status" value="1"/>
</dbReference>
<name>A0ABT1JLB6_ACTCY</name>
<accession>A0ABT1JLB6</accession>